<organism evidence="1 2">
    <name type="scientific">Caerostris darwini</name>
    <dbReference type="NCBI Taxonomy" id="1538125"/>
    <lineage>
        <taxon>Eukaryota</taxon>
        <taxon>Metazoa</taxon>
        <taxon>Ecdysozoa</taxon>
        <taxon>Arthropoda</taxon>
        <taxon>Chelicerata</taxon>
        <taxon>Arachnida</taxon>
        <taxon>Araneae</taxon>
        <taxon>Araneomorphae</taxon>
        <taxon>Entelegynae</taxon>
        <taxon>Araneoidea</taxon>
        <taxon>Araneidae</taxon>
        <taxon>Caerostris</taxon>
    </lineage>
</organism>
<name>A0AAV4P9I2_9ARAC</name>
<evidence type="ECO:0000313" key="1">
    <source>
        <dbReference type="EMBL" id="GIX93240.1"/>
    </source>
</evidence>
<dbReference type="AlphaFoldDB" id="A0AAV4P9I2"/>
<comment type="caution">
    <text evidence="1">The sequence shown here is derived from an EMBL/GenBank/DDBJ whole genome shotgun (WGS) entry which is preliminary data.</text>
</comment>
<keyword evidence="2" id="KW-1185">Reference proteome</keyword>
<dbReference type="EMBL" id="BPLQ01002481">
    <property type="protein sequence ID" value="GIX93240.1"/>
    <property type="molecule type" value="Genomic_DNA"/>
</dbReference>
<dbReference type="Proteomes" id="UP001054837">
    <property type="component" value="Unassembled WGS sequence"/>
</dbReference>
<reference evidence="1 2" key="1">
    <citation type="submission" date="2021-06" db="EMBL/GenBank/DDBJ databases">
        <title>Caerostris darwini draft genome.</title>
        <authorList>
            <person name="Kono N."/>
            <person name="Arakawa K."/>
        </authorList>
    </citation>
    <scope>NUCLEOTIDE SEQUENCE [LARGE SCALE GENOMIC DNA]</scope>
</reference>
<sequence length="114" mass="12950">MRIASRYHGNNLFPPRYSSVVPSLAFFWRKACAVAVLFIPPPSPPPHSPFLFEKGVFKEISLSLGDEIRMGSWHYANMGLVLTLSRFGRRCIHCIEMGGEFIQFIVDDDDAFEV</sequence>
<evidence type="ECO:0000313" key="2">
    <source>
        <dbReference type="Proteomes" id="UP001054837"/>
    </source>
</evidence>
<accession>A0AAV4P9I2</accession>
<gene>
    <name evidence="1" type="ORF">CDAR_435641</name>
</gene>
<protein>
    <submittedName>
        <fullName evidence="1">Uncharacterized protein</fullName>
    </submittedName>
</protein>
<proteinExistence type="predicted"/>